<reference evidence="2 3" key="1">
    <citation type="submission" date="2018-02" db="EMBL/GenBank/DDBJ databases">
        <title>Draft genome sequencing of Burkholderia cepacia Y14-15.</title>
        <authorList>
            <person name="Zheng B.-X."/>
        </authorList>
    </citation>
    <scope>NUCLEOTIDE SEQUENCE [LARGE SCALE GENOMIC DNA]</scope>
    <source>
        <strain evidence="2 3">Y14-15</strain>
    </source>
</reference>
<feature type="domain" description="Zinc finger Ogr/Delta-type" evidence="1">
    <location>
        <begin position="8"/>
        <end position="47"/>
    </location>
</feature>
<proteinExistence type="predicted"/>
<dbReference type="AlphaFoldDB" id="A0A2S8I022"/>
<name>A0A2S8I022_BURCE</name>
<evidence type="ECO:0000313" key="3">
    <source>
        <dbReference type="Proteomes" id="UP000238206"/>
    </source>
</evidence>
<dbReference type="RefSeq" id="WP_105393766.1">
    <property type="nucleotide sequence ID" value="NZ_PUIQ01000095.1"/>
</dbReference>
<gene>
    <name evidence="2" type="ORF">C5615_36810</name>
</gene>
<accession>A0A2S8I022</accession>
<comment type="caution">
    <text evidence="2">The sequence shown here is derived from an EMBL/GenBank/DDBJ whole genome shotgun (WGS) entry which is preliminary data.</text>
</comment>
<dbReference type="EMBL" id="PUIQ01000095">
    <property type="protein sequence ID" value="PQP08170.1"/>
    <property type="molecule type" value="Genomic_DNA"/>
</dbReference>
<organism evidence="2 3">
    <name type="scientific">Burkholderia cepacia</name>
    <name type="common">Pseudomonas cepacia</name>
    <dbReference type="NCBI Taxonomy" id="292"/>
    <lineage>
        <taxon>Bacteria</taxon>
        <taxon>Pseudomonadati</taxon>
        <taxon>Pseudomonadota</taxon>
        <taxon>Betaproteobacteria</taxon>
        <taxon>Burkholderiales</taxon>
        <taxon>Burkholderiaceae</taxon>
        <taxon>Burkholderia</taxon>
        <taxon>Burkholderia cepacia complex</taxon>
    </lineage>
</organism>
<evidence type="ECO:0000259" key="1">
    <source>
        <dbReference type="Pfam" id="PF04606"/>
    </source>
</evidence>
<dbReference type="Pfam" id="PF04606">
    <property type="entry name" value="Ogr_Delta"/>
    <property type="match status" value="1"/>
</dbReference>
<dbReference type="InterPro" id="IPR007684">
    <property type="entry name" value="Znf_Ogr/Delta"/>
</dbReference>
<sequence length="88" mass="9779">MSRMTIDCPCCGDEIEARHTEGMSATMRRLYFVCDACEFRTPAGLEILYSLSPASSPRADVTLDVRPSTRLHGYVDSRTSLGLMECAR</sequence>
<dbReference type="Proteomes" id="UP000238206">
    <property type="component" value="Unassembled WGS sequence"/>
</dbReference>
<protein>
    <recommendedName>
        <fullName evidence="1">Zinc finger Ogr/Delta-type domain-containing protein</fullName>
    </recommendedName>
</protein>
<evidence type="ECO:0000313" key="2">
    <source>
        <dbReference type="EMBL" id="PQP08170.1"/>
    </source>
</evidence>